<comment type="caution">
    <text evidence="2">The sequence shown here is derived from an EMBL/GenBank/DDBJ whole genome shotgun (WGS) entry which is preliminary data.</text>
</comment>
<dbReference type="STRING" id="1108045.GORHZ_065_00040"/>
<dbReference type="Proteomes" id="UP000008363">
    <property type="component" value="Unassembled WGS sequence"/>
</dbReference>
<evidence type="ECO:0000313" key="3">
    <source>
        <dbReference type="Proteomes" id="UP000008363"/>
    </source>
</evidence>
<proteinExistence type="predicted"/>
<gene>
    <name evidence="2" type="ORF">GORHZ_065_00040</name>
</gene>
<evidence type="ECO:0000313" key="2">
    <source>
        <dbReference type="EMBL" id="GAB89539.1"/>
    </source>
</evidence>
<accession>K6WSJ6</accession>
<dbReference type="EMBL" id="BAHC01000065">
    <property type="protein sequence ID" value="GAB89539.1"/>
    <property type="molecule type" value="Genomic_DNA"/>
</dbReference>
<feature type="region of interest" description="Disordered" evidence="1">
    <location>
        <begin position="27"/>
        <end position="49"/>
    </location>
</feature>
<name>K6WSJ6_9ACTN</name>
<keyword evidence="3" id="KW-1185">Reference proteome</keyword>
<feature type="region of interest" description="Disordered" evidence="1">
    <location>
        <begin position="61"/>
        <end position="87"/>
    </location>
</feature>
<protein>
    <submittedName>
        <fullName evidence="2">Uncharacterized protein</fullName>
    </submittedName>
</protein>
<organism evidence="2 3">
    <name type="scientific">Gordonia rhizosphera NBRC 16068</name>
    <dbReference type="NCBI Taxonomy" id="1108045"/>
    <lineage>
        <taxon>Bacteria</taxon>
        <taxon>Bacillati</taxon>
        <taxon>Actinomycetota</taxon>
        <taxon>Actinomycetes</taxon>
        <taxon>Mycobacteriales</taxon>
        <taxon>Gordoniaceae</taxon>
        <taxon>Gordonia</taxon>
    </lineage>
</organism>
<evidence type="ECO:0000256" key="1">
    <source>
        <dbReference type="SAM" id="MobiDB-lite"/>
    </source>
</evidence>
<reference evidence="2 3" key="1">
    <citation type="submission" date="2012-08" db="EMBL/GenBank/DDBJ databases">
        <title>Whole genome shotgun sequence of Gordonia rhizosphera NBRC 16068.</title>
        <authorList>
            <person name="Takarada H."/>
            <person name="Isaki S."/>
            <person name="Hosoyama A."/>
            <person name="Tsuchikane K."/>
            <person name="Katsumata H."/>
            <person name="Baba S."/>
            <person name="Ohji S."/>
            <person name="Yamazaki S."/>
            <person name="Fujita N."/>
        </authorList>
    </citation>
    <scope>NUCLEOTIDE SEQUENCE [LARGE SCALE GENOMIC DNA]</scope>
    <source>
        <strain evidence="2 3">NBRC 16068</strain>
    </source>
</reference>
<dbReference type="AlphaFoldDB" id="K6WSJ6"/>
<sequence>MRFELPYESCGHIWTIPETTGEFQWTRCSSTTTRGPPGRGEMAGSAAQMADRGETFYGKNAVASPGALGRTTDPKAPAAMAGQGQTT</sequence>